<protein>
    <submittedName>
        <fullName evidence="3">Uncharacterized protein</fullName>
    </submittedName>
</protein>
<keyword evidence="1" id="KW-0732">Signal</keyword>
<evidence type="ECO:0000256" key="2">
    <source>
        <dbReference type="ARBA" id="ARBA00023180"/>
    </source>
</evidence>
<sequence>MFSVTKLWKDHGKFCDLLAEDYFNLAFKFYEDVNVTNMLEGAGISVGIDFDPNLIVQKCDGGDDDDGGKTATIGD</sequence>
<dbReference type="GO" id="GO:0033897">
    <property type="term" value="F:ribonuclease T2 activity"/>
    <property type="evidence" value="ECO:0007669"/>
    <property type="project" value="InterPro"/>
</dbReference>
<dbReference type="AlphaFoldDB" id="A0A6J5UPK7"/>
<dbReference type="EMBL" id="CAEKDK010000004">
    <property type="protein sequence ID" value="CAB4277184.1"/>
    <property type="molecule type" value="Genomic_DNA"/>
</dbReference>
<gene>
    <name evidence="3" type="ORF">CURHAP_LOCUS26712</name>
</gene>
<reference evidence="3 4" key="1">
    <citation type="submission" date="2020-05" db="EMBL/GenBank/DDBJ databases">
        <authorList>
            <person name="Campoy J."/>
            <person name="Schneeberger K."/>
            <person name="Spophaly S."/>
        </authorList>
    </citation>
    <scope>NUCLEOTIDE SEQUENCE [LARGE SCALE GENOMIC DNA]</scope>
    <source>
        <strain evidence="3">PruArmRojPasFocal</strain>
    </source>
</reference>
<evidence type="ECO:0000313" key="4">
    <source>
        <dbReference type="Proteomes" id="UP000507222"/>
    </source>
</evidence>
<organism evidence="3 4">
    <name type="scientific">Prunus armeniaca</name>
    <name type="common">Apricot</name>
    <name type="synonym">Armeniaca vulgaris</name>
    <dbReference type="NCBI Taxonomy" id="36596"/>
    <lineage>
        <taxon>Eukaryota</taxon>
        <taxon>Viridiplantae</taxon>
        <taxon>Streptophyta</taxon>
        <taxon>Embryophyta</taxon>
        <taxon>Tracheophyta</taxon>
        <taxon>Spermatophyta</taxon>
        <taxon>Magnoliopsida</taxon>
        <taxon>eudicotyledons</taxon>
        <taxon>Gunneridae</taxon>
        <taxon>Pentapetalae</taxon>
        <taxon>rosids</taxon>
        <taxon>fabids</taxon>
        <taxon>Rosales</taxon>
        <taxon>Rosaceae</taxon>
        <taxon>Amygdaloideae</taxon>
        <taxon>Amygdaleae</taxon>
        <taxon>Prunus</taxon>
    </lineage>
</organism>
<dbReference type="InterPro" id="IPR036430">
    <property type="entry name" value="RNase_T2-like_sf"/>
</dbReference>
<accession>A0A6J5UPK7</accession>
<dbReference type="Gene3D" id="3.90.730.10">
    <property type="entry name" value="Ribonuclease T2-like"/>
    <property type="match status" value="1"/>
</dbReference>
<evidence type="ECO:0000256" key="1">
    <source>
        <dbReference type="ARBA" id="ARBA00022729"/>
    </source>
</evidence>
<dbReference type="SUPFAM" id="SSF55895">
    <property type="entry name" value="Ribonuclease Rh-like"/>
    <property type="match status" value="1"/>
</dbReference>
<dbReference type="Proteomes" id="UP000507222">
    <property type="component" value="Unassembled WGS sequence"/>
</dbReference>
<dbReference type="GO" id="GO:0003723">
    <property type="term" value="F:RNA binding"/>
    <property type="evidence" value="ECO:0007669"/>
    <property type="project" value="InterPro"/>
</dbReference>
<evidence type="ECO:0000313" key="3">
    <source>
        <dbReference type="EMBL" id="CAB4277184.1"/>
    </source>
</evidence>
<proteinExistence type="predicted"/>
<keyword evidence="2" id="KW-0325">Glycoprotein</keyword>
<name>A0A6J5UPK7_PRUAR</name>